<gene>
    <name evidence="3" type="ORF">FYJ27_06560</name>
</gene>
<organism evidence="3 4">
    <name type="scientific">Anaerosalibacter bizertensis</name>
    <dbReference type="NCBI Taxonomy" id="932217"/>
    <lineage>
        <taxon>Bacteria</taxon>
        <taxon>Bacillati</taxon>
        <taxon>Bacillota</taxon>
        <taxon>Tissierellia</taxon>
        <taxon>Tissierellales</taxon>
        <taxon>Sporanaerobacteraceae</taxon>
        <taxon>Anaerosalibacter</taxon>
    </lineage>
</organism>
<evidence type="ECO:0000313" key="4">
    <source>
        <dbReference type="Proteomes" id="UP000462760"/>
    </source>
</evidence>
<reference evidence="3 4" key="1">
    <citation type="submission" date="2019-08" db="EMBL/GenBank/DDBJ databases">
        <title>In-depth cultivation of the pig gut microbiome towards novel bacterial diversity and tailored functional studies.</title>
        <authorList>
            <person name="Wylensek D."/>
            <person name="Hitch T.C.A."/>
            <person name="Clavel T."/>
        </authorList>
    </citation>
    <scope>NUCLEOTIDE SEQUENCE [LARGE SCALE GENOMIC DNA]</scope>
    <source>
        <strain evidence="3 4">Med78-601-WT-4W-RMD-3</strain>
    </source>
</reference>
<keyword evidence="1" id="KW-0238">DNA-binding</keyword>
<dbReference type="SUPFAM" id="SSF47413">
    <property type="entry name" value="lambda repressor-like DNA-binding domains"/>
    <property type="match status" value="1"/>
</dbReference>
<feature type="domain" description="HTH cro/C1-type" evidence="2">
    <location>
        <begin position="7"/>
        <end position="61"/>
    </location>
</feature>
<dbReference type="PROSITE" id="PS50943">
    <property type="entry name" value="HTH_CROC1"/>
    <property type="match status" value="1"/>
</dbReference>
<name>A0A844FHK4_9FIRM</name>
<comment type="caution">
    <text evidence="3">The sequence shown here is derived from an EMBL/GenBank/DDBJ whole genome shotgun (WGS) entry which is preliminary data.</text>
</comment>
<dbReference type="GO" id="GO:0003700">
    <property type="term" value="F:DNA-binding transcription factor activity"/>
    <property type="evidence" value="ECO:0007669"/>
    <property type="project" value="TreeGrafter"/>
</dbReference>
<dbReference type="GO" id="GO:0003677">
    <property type="term" value="F:DNA binding"/>
    <property type="evidence" value="ECO:0007669"/>
    <property type="project" value="UniProtKB-KW"/>
</dbReference>
<evidence type="ECO:0000313" key="3">
    <source>
        <dbReference type="EMBL" id="MSS43395.1"/>
    </source>
</evidence>
<dbReference type="GO" id="GO:0005829">
    <property type="term" value="C:cytosol"/>
    <property type="evidence" value="ECO:0007669"/>
    <property type="project" value="TreeGrafter"/>
</dbReference>
<evidence type="ECO:0000259" key="2">
    <source>
        <dbReference type="PROSITE" id="PS50943"/>
    </source>
</evidence>
<dbReference type="InterPro" id="IPR001387">
    <property type="entry name" value="Cro/C1-type_HTH"/>
</dbReference>
<dbReference type="PANTHER" id="PTHR46797:SF1">
    <property type="entry name" value="METHYLPHOSPHONATE SYNTHASE"/>
    <property type="match status" value="1"/>
</dbReference>
<dbReference type="InterPro" id="IPR050807">
    <property type="entry name" value="TransReg_Diox_bact_type"/>
</dbReference>
<dbReference type="Proteomes" id="UP000462760">
    <property type="component" value="Unassembled WGS sequence"/>
</dbReference>
<dbReference type="OrthoDB" id="9785138at2"/>
<accession>A0A844FHK4</accession>
<dbReference type="Gene3D" id="1.10.260.40">
    <property type="entry name" value="lambda repressor-like DNA-binding domains"/>
    <property type="match status" value="1"/>
</dbReference>
<sequence length="144" mass="17105">MISGEKLKKLRLLRELTQKELAIKSDLTDSAIRNYELGYRSPNKKQLLKIAEALECDVSALIDHTPISVFEFMQILFDYEDDLKIKPLIEESSIGLISHDENFNDFLVEWDEMRKKHYNEEITDDEFEDWKLSYPKKSRLKNNY</sequence>
<dbReference type="RefSeq" id="WP_154484077.1">
    <property type="nucleotide sequence ID" value="NZ_VULR01000007.1"/>
</dbReference>
<dbReference type="PANTHER" id="PTHR46797">
    <property type="entry name" value="HTH-TYPE TRANSCRIPTIONAL REGULATOR"/>
    <property type="match status" value="1"/>
</dbReference>
<dbReference type="Pfam" id="PF01381">
    <property type="entry name" value="HTH_3"/>
    <property type="match status" value="1"/>
</dbReference>
<dbReference type="CDD" id="cd00093">
    <property type="entry name" value="HTH_XRE"/>
    <property type="match status" value="1"/>
</dbReference>
<dbReference type="EMBL" id="VULR01000007">
    <property type="protein sequence ID" value="MSS43395.1"/>
    <property type="molecule type" value="Genomic_DNA"/>
</dbReference>
<protein>
    <submittedName>
        <fullName evidence="3">Helix-turn-helix transcriptional regulator</fullName>
    </submittedName>
</protein>
<evidence type="ECO:0000256" key="1">
    <source>
        <dbReference type="ARBA" id="ARBA00023125"/>
    </source>
</evidence>
<proteinExistence type="predicted"/>
<dbReference type="SMART" id="SM00530">
    <property type="entry name" value="HTH_XRE"/>
    <property type="match status" value="1"/>
</dbReference>
<dbReference type="AlphaFoldDB" id="A0A844FHK4"/>
<dbReference type="InterPro" id="IPR010982">
    <property type="entry name" value="Lambda_DNA-bd_dom_sf"/>
</dbReference>